<dbReference type="OMA" id="CANGIGL"/>
<feature type="compositionally biased region" description="Polar residues" evidence="1">
    <location>
        <begin position="331"/>
        <end position="365"/>
    </location>
</feature>
<dbReference type="Gene3D" id="1.10.510.10">
    <property type="entry name" value="Transferase(Phosphotransferase) domain 1"/>
    <property type="match status" value="1"/>
</dbReference>
<evidence type="ECO:0000313" key="3">
    <source>
        <dbReference type="Proteomes" id="UP000193240"/>
    </source>
</evidence>
<dbReference type="InParanoid" id="A0A1Y2LKN6"/>
<dbReference type="AlphaFoldDB" id="A0A1Y2LKN6"/>
<dbReference type="EMBL" id="KZ107861">
    <property type="protein sequence ID" value="OSS43767.1"/>
    <property type="molecule type" value="Genomic_DNA"/>
</dbReference>
<organism evidence="2 3">
    <name type="scientific">Epicoccum nigrum</name>
    <name type="common">Soil fungus</name>
    <name type="synonym">Epicoccum purpurascens</name>
    <dbReference type="NCBI Taxonomy" id="105696"/>
    <lineage>
        <taxon>Eukaryota</taxon>
        <taxon>Fungi</taxon>
        <taxon>Dikarya</taxon>
        <taxon>Ascomycota</taxon>
        <taxon>Pezizomycotina</taxon>
        <taxon>Dothideomycetes</taxon>
        <taxon>Pleosporomycetidae</taxon>
        <taxon>Pleosporales</taxon>
        <taxon>Pleosporineae</taxon>
        <taxon>Didymellaceae</taxon>
        <taxon>Epicoccum</taxon>
    </lineage>
</organism>
<accession>A0A1Y2LKN6</accession>
<evidence type="ECO:0000313" key="2">
    <source>
        <dbReference type="EMBL" id="OSS43767.1"/>
    </source>
</evidence>
<keyword evidence="3" id="KW-1185">Reference proteome</keyword>
<gene>
    <name evidence="2" type="ORF">B5807_11661</name>
</gene>
<proteinExistence type="predicted"/>
<name>A0A1Y2LKN6_EPING</name>
<evidence type="ECO:0000256" key="1">
    <source>
        <dbReference type="SAM" id="MobiDB-lite"/>
    </source>
</evidence>
<reference evidence="2 3" key="1">
    <citation type="journal article" date="2017" name="Genome Announc.">
        <title>Genome sequence of the saprophytic ascomycete Epicoccum nigrum ICMP 19927 strain isolated from New Zealand.</title>
        <authorList>
            <person name="Fokin M."/>
            <person name="Fleetwood D."/>
            <person name="Weir B.S."/>
            <person name="Villas-Boas S.G."/>
        </authorList>
    </citation>
    <scope>NUCLEOTIDE SEQUENCE [LARGE SCALE GENOMIC DNA]</scope>
    <source>
        <strain evidence="2 3">ICMP 19927</strain>
    </source>
</reference>
<protein>
    <submittedName>
        <fullName evidence="2">Uncharacterized protein</fullName>
    </submittedName>
</protein>
<dbReference type="Proteomes" id="UP000193240">
    <property type="component" value="Unassembled WGS sequence"/>
</dbReference>
<dbReference type="InterPro" id="IPR011009">
    <property type="entry name" value="Kinase-like_dom_sf"/>
</dbReference>
<dbReference type="SUPFAM" id="SSF56112">
    <property type="entry name" value="Protein kinase-like (PK-like)"/>
    <property type="match status" value="1"/>
</dbReference>
<sequence>MGYTITAWRHHPPAPFGLCYTTPYPAKHPDPTTVTQEELCTSRQPLEGYSEYENEKHLIITSLIRTGVHCGPQLVLVDHQMVAKIYDPLFYNPYKYEDVIWYADKAYSCEAAAYEQLQKSNDISDIVPAFHGAWTFNVNTTVVREGVSSEETRPVRMTLIEYIKWECMVDVDAYSIPEPIRTSILKQCLEAYIRVSHAGVNHGDLSPRNIMILGLSSNPPDIRVKLIDFDVATVYEHPNYEFPEVVEERKEWARKWGPKLSSPVVRFFSRLEDFAGEGWCPCEGDGADQWLWQNYAEDDRYATVQWNRNERFASPTYADPGAKIEEPVSNVIRSRSGPETATSSNASDAGTASNGSRASNASTKK</sequence>
<feature type="region of interest" description="Disordered" evidence="1">
    <location>
        <begin position="315"/>
        <end position="365"/>
    </location>
</feature>